<dbReference type="Pfam" id="PF00561">
    <property type="entry name" value="Abhydrolase_1"/>
    <property type="match status" value="1"/>
</dbReference>
<dbReference type="GO" id="GO:0046503">
    <property type="term" value="P:glycerolipid catabolic process"/>
    <property type="evidence" value="ECO:0007669"/>
    <property type="project" value="TreeGrafter"/>
</dbReference>
<dbReference type="EMBL" id="SNZH01000005">
    <property type="protein sequence ID" value="TDR45047.1"/>
    <property type="molecule type" value="Genomic_DNA"/>
</dbReference>
<reference evidence="2 3" key="1">
    <citation type="submission" date="2019-03" db="EMBL/GenBank/DDBJ databases">
        <title>Genomic Encyclopedia of Type Strains, Phase IV (KMG-IV): sequencing the most valuable type-strain genomes for metagenomic binning, comparative biology and taxonomic classification.</title>
        <authorList>
            <person name="Goeker M."/>
        </authorList>
    </citation>
    <scope>NUCLEOTIDE SEQUENCE [LARGE SCALE GENOMIC DNA]</scope>
    <source>
        <strain evidence="2 3">DSM 21667</strain>
    </source>
</reference>
<evidence type="ECO:0000313" key="2">
    <source>
        <dbReference type="EMBL" id="TDR45047.1"/>
    </source>
</evidence>
<dbReference type="InterPro" id="IPR029058">
    <property type="entry name" value="AB_hydrolase_fold"/>
</dbReference>
<feature type="domain" description="AB hydrolase-1" evidence="1">
    <location>
        <begin position="28"/>
        <end position="127"/>
    </location>
</feature>
<proteinExistence type="predicted"/>
<dbReference type="GO" id="GO:0004806">
    <property type="term" value="F:triacylglycerol lipase activity"/>
    <property type="evidence" value="ECO:0007669"/>
    <property type="project" value="TreeGrafter"/>
</dbReference>
<gene>
    <name evidence="2" type="ORF">DFR29_105230</name>
</gene>
<dbReference type="SUPFAM" id="SSF53474">
    <property type="entry name" value="alpha/beta-Hydrolases"/>
    <property type="match status" value="1"/>
</dbReference>
<sequence length="272" mass="28229">MSAAARRFVASDGVGLAWYAWGEATQLPPVVLQHGYAASSALNWSATGVVGALLDAGRRVIAVDARGHGQSDKPGAADCYGEARMAQDLAELLAALQIGEFDLFGYSMGAVIGLLLASDHPGVRRLVVGGVGEGVIACGGVDRRVLPMEVLIAALRAPSVAQIAEPAAQAFRVFAEYAGNDLAALALQASRMHSTPLALQRVSAPTLVIAGQSDPLARQPHQLADALPQARWVTLAGDHLSLLRNTRFIEESLSFLNAAATVAPAAAQEPSP</sequence>
<dbReference type="RefSeq" id="WP_166654011.1">
    <property type="nucleotide sequence ID" value="NZ_SNZH01000005.1"/>
</dbReference>
<dbReference type="PRINTS" id="PR00111">
    <property type="entry name" value="ABHYDROLASE"/>
</dbReference>
<protein>
    <submittedName>
        <fullName evidence="2">Pimeloyl-ACP methyl ester carboxylesterase</fullName>
    </submittedName>
</protein>
<dbReference type="Proteomes" id="UP000295293">
    <property type="component" value="Unassembled WGS sequence"/>
</dbReference>
<keyword evidence="3" id="KW-1185">Reference proteome</keyword>
<dbReference type="InterPro" id="IPR000073">
    <property type="entry name" value="AB_hydrolase_1"/>
</dbReference>
<comment type="caution">
    <text evidence="2">The sequence shown here is derived from an EMBL/GenBank/DDBJ whole genome shotgun (WGS) entry which is preliminary data.</text>
</comment>
<dbReference type="PANTHER" id="PTHR43433:SF5">
    <property type="entry name" value="AB HYDROLASE-1 DOMAIN-CONTAINING PROTEIN"/>
    <property type="match status" value="1"/>
</dbReference>
<dbReference type="PANTHER" id="PTHR43433">
    <property type="entry name" value="HYDROLASE, ALPHA/BETA FOLD FAMILY PROTEIN"/>
    <property type="match status" value="1"/>
</dbReference>
<dbReference type="InterPro" id="IPR050471">
    <property type="entry name" value="AB_hydrolase"/>
</dbReference>
<evidence type="ECO:0000259" key="1">
    <source>
        <dbReference type="Pfam" id="PF00561"/>
    </source>
</evidence>
<dbReference type="AlphaFoldDB" id="A0A4R6Z0J5"/>
<organism evidence="2 3">
    <name type="scientific">Tahibacter aquaticus</name>
    <dbReference type="NCBI Taxonomy" id="520092"/>
    <lineage>
        <taxon>Bacteria</taxon>
        <taxon>Pseudomonadati</taxon>
        <taxon>Pseudomonadota</taxon>
        <taxon>Gammaproteobacteria</taxon>
        <taxon>Lysobacterales</taxon>
        <taxon>Rhodanobacteraceae</taxon>
        <taxon>Tahibacter</taxon>
    </lineage>
</organism>
<evidence type="ECO:0000313" key="3">
    <source>
        <dbReference type="Proteomes" id="UP000295293"/>
    </source>
</evidence>
<dbReference type="Gene3D" id="3.40.50.1820">
    <property type="entry name" value="alpha/beta hydrolase"/>
    <property type="match status" value="1"/>
</dbReference>
<name>A0A4R6Z0J5_9GAMM</name>
<accession>A0A4R6Z0J5</accession>